<evidence type="ECO:0008006" key="11">
    <source>
        <dbReference type="Google" id="ProtNLM"/>
    </source>
</evidence>
<keyword evidence="3" id="KW-0731">Sigma factor</keyword>
<dbReference type="InterPro" id="IPR007627">
    <property type="entry name" value="RNA_pol_sigma70_r2"/>
</dbReference>
<evidence type="ECO:0000256" key="3">
    <source>
        <dbReference type="ARBA" id="ARBA00023082"/>
    </source>
</evidence>
<feature type="region of interest" description="Disordered" evidence="6">
    <location>
        <begin position="99"/>
        <end position="121"/>
    </location>
</feature>
<dbReference type="NCBIfam" id="TIGR02937">
    <property type="entry name" value="sigma70-ECF"/>
    <property type="match status" value="1"/>
</dbReference>
<comment type="similarity">
    <text evidence="1">Belongs to the sigma-70 factor family. ECF subfamily.</text>
</comment>
<sequence length="198" mass="22155">MAAARLAARLVRDPLVIGPSGVRSPMAAGDPDAQFDAFYTACFSRVRKALGALTHDTHAAEDATQEAFVRAKRHWPKLMAYDKPEAWVQRVAFQRLRRIQRSRRDQPTDESTVEHPDPGADLADEVAQREELYAAIRTLPRRRAEVIVLCHLRGYSRCEVATMLRITESTVRTHLALAEAQLHRLLGLPDTGHQGETG</sequence>
<keyword evidence="4" id="KW-0238">DNA-binding</keyword>
<dbReference type="SUPFAM" id="SSF88946">
    <property type="entry name" value="Sigma2 domain of RNA polymerase sigma factors"/>
    <property type="match status" value="1"/>
</dbReference>
<evidence type="ECO:0000256" key="1">
    <source>
        <dbReference type="ARBA" id="ARBA00010641"/>
    </source>
</evidence>
<dbReference type="InterPro" id="IPR013325">
    <property type="entry name" value="RNA_pol_sigma_r2"/>
</dbReference>
<dbReference type="InterPro" id="IPR039425">
    <property type="entry name" value="RNA_pol_sigma-70-like"/>
</dbReference>
<feature type="domain" description="RNA polymerase sigma factor 70 region 4 type 2" evidence="8">
    <location>
        <begin position="129"/>
        <end position="182"/>
    </location>
</feature>
<dbReference type="Pfam" id="PF04542">
    <property type="entry name" value="Sigma70_r2"/>
    <property type="match status" value="1"/>
</dbReference>
<feature type="compositionally biased region" description="Basic and acidic residues" evidence="6">
    <location>
        <begin position="102"/>
        <end position="118"/>
    </location>
</feature>
<dbReference type="SUPFAM" id="SSF88659">
    <property type="entry name" value="Sigma3 and sigma4 domains of RNA polymerase sigma factors"/>
    <property type="match status" value="1"/>
</dbReference>
<dbReference type="Gene3D" id="1.10.1740.10">
    <property type="match status" value="1"/>
</dbReference>
<dbReference type="STRING" id="860235.AOZ06_38590"/>
<evidence type="ECO:0000256" key="5">
    <source>
        <dbReference type="ARBA" id="ARBA00023163"/>
    </source>
</evidence>
<dbReference type="InterPro" id="IPR013324">
    <property type="entry name" value="RNA_pol_sigma_r3/r4-like"/>
</dbReference>
<evidence type="ECO:0000259" key="8">
    <source>
        <dbReference type="Pfam" id="PF08281"/>
    </source>
</evidence>
<keyword evidence="5" id="KW-0804">Transcription</keyword>
<evidence type="ECO:0000256" key="2">
    <source>
        <dbReference type="ARBA" id="ARBA00023015"/>
    </source>
</evidence>
<evidence type="ECO:0000256" key="6">
    <source>
        <dbReference type="SAM" id="MobiDB-lite"/>
    </source>
</evidence>
<dbReference type="OrthoDB" id="9803203at2"/>
<dbReference type="PANTHER" id="PTHR43133">
    <property type="entry name" value="RNA POLYMERASE ECF-TYPE SIGMA FACTO"/>
    <property type="match status" value="1"/>
</dbReference>
<dbReference type="GO" id="GO:0003677">
    <property type="term" value="F:DNA binding"/>
    <property type="evidence" value="ECO:0007669"/>
    <property type="project" value="UniProtKB-KW"/>
</dbReference>
<organism evidence="9 10">
    <name type="scientific">Kibdelosporangium phytohabitans</name>
    <dbReference type="NCBI Taxonomy" id="860235"/>
    <lineage>
        <taxon>Bacteria</taxon>
        <taxon>Bacillati</taxon>
        <taxon>Actinomycetota</taxon>
        <taxon>Actinomycetes</taxon>
        <taxon>Pseudonocardiales</taxon>
        <taxon>Pseudonocardiaceae</taxon>
        <taxon>Kibdelosporangium</taxon>
    </lineage>
</organism>
<protein>
    <recommendedName>
        <fullName evidence="11">RNA polymerase subunit sigma-24</fullName>
    </recommendedName>
</protein>
<dbReference type="Gene3D" id="1.10.10.10">
    <property type="entry name" value="Winged helix-like DNA-binding domain superfamily/Winged helix DNA-binding domain"/>
    <property type="match status" value="1"/>
</dbReference>
<dbReference type="GO" id="GO:0006352">
    <property type="term" value="P:DNA-templated transcription initiation"/>
    <property type="evidence" value="ECO:0007669"/>
    <property type="project" value="InterPro"/>
</dbReference>
<gene>
    <name evidence="9" type="ORF">AOZ06_38590</name>
</gene>
<evidence type="ECO:0000313" key="10">
    <source>
        <dbReference type="Proteomes" id="UP000063699"/>
    </source>
</evidence>
<keyword evidence="2" id="KW-0805">Transcription regulation</keyword>
<dbReference type="InterPro" id="IPR013249">
    <property type="entry name" value="RNA_pol_sigma70_r4_t2"/>
</dbReference>
<evidence type="ECO:0000259" key="7">
    <source>
        <dbReference type="Pfam" id="PF04542"/>
    </source>
</evidence>
<dbReference type="RefSeq" id="WP_054293892.1">
    <property type="nucleotide sequence ID" value="NZ_CP012752.1"/>
</dbReference>
<name>A0A0N9IA95_9PSEU</name>
<evidence type="ECO:0000313" key="9">
    <source>
        <dbReference type="EMBL" id="ALG11996.1"/>
    </source>
</evidence>
<dbReference type="KEGG" id="kphy:AOZ06_38590"/>
<dbReference type="Proteomes" id="UP000063699">
    <property type="component" value="Chromosome"/>
</dbReference>
<dbReference type="InterPro" id="IPR014284">
    <property type="entry name" value="RNA_pol_sigma-70_dom"/>
</dbReference>
<accession>A0A0N9IA95</accession>
<dbReference type="AlphaFoldDB" id="A0A0N9IA95"/>
<dbReference type="GO" id="GO:0016987">
    <property type="term" value="F:sigma factor activity"/>
    <property type="evidence" value="ECO:0007669"/>
    <property type="project" value="UniProtKB-KW"/>
</dbReference>
<proteinExistence type="inferred from homology"/>
<dbReference type="EMBL" id="CP012752">
    <property type="protein sequence ID" value="ALG11996.1"/>
    <property type="molecule type" value="Genomic_DNA"/>
</dbReference>
<feature type="domain" description="RNA polymerase sigma-70 region 2" evidence="7">
    <location>
        <begin position="39"/>
        <end position="104"/>
    </location>
</feature>
<evidence type="ECO:0000256" key="4">
    <source>
        <dbReference type="ARBA" id="ARBA00023125"/>
    </source>
</evidence>
<reference evidence="9 10" key="1">
    <citation type="submission" date="2015-07" db="EMBL/GenBank/DDBJ databases">
        <title>Genome sequencing of Kibdelosporangium phytohabitans.</title>
        <authorList>
            <person name="Qin S."/>
            <person name="Xing K."/>
        </authorList>
    </citation>
    <scope>NUCLEOTIDE SEQUENCE [LARGE SCALE GENOMIC DNA]</scope>
    <source>
        <strain evidence="9 10">KLBMP1111</strain>
    </source>
</reference>
<dbReference type="InterPro" id="IPR036388">
    <property type="entry name" value="WH-like_DNA-bd_sf"/>
</dbReference>
<dbReference type="Pfam" id="PF08281">
    <property type="entry name" value="Sigma70_r4_2"/>
    <property type="match status" value="1"/>
</dbReference>
<dbReference type="PANTHER" id="PTHR43133:SF8">
    <property type="entry name" value="RNA POLYMERASE SIGMA FACTOR HI_1459-RELATED"/>
    <property type="match status" value="1"/>
</dbReference>
<keyword evidence="10" id="KW-1185">Reference proteome</keyword>